<sequence length="361" mass="40318">MDFKYHNKDVVLAIKGSDALFHNTSILDVLKSLKELSEPAGDANSGRVPKRRREEEEPKTPEKKGRKLSFDDVGFEQSNSFEELEANGSSQSPLHPHSSFEELEASGSSQSPLHPHSSFEELEASGSSQTTLHPHSPFEELEASGSSKSTLHGSPETETLAHSSPLQPLSHIRNTEDLKAGEVSWLPQAKTWRLNVDEIRKVYRDRLERVHDCLECGVILHSHKALAEHEKLDDHVQEKERIENFFNSKVKSMCPICGAKAQNKTKLRNHVISTSGGPLIAKSVRSCFAQSGATGAIDIRQFQRKKNLPASVYIVYYLVITFHFLIQAFINPQDAEPIAEPETVADIMGLIMDESFPDLFQ</sequence>
<dbReference type="RefSeq" id="XP_070850719.1">
    <property type="nucleotide sequence ID" value="XM_070994618.1"/>
</dbReference>
<evidence type="ECO:0000259" key="4">
    <source>
        <dbReference type="PROSITE" id="PS50157"/>
    </source>
</evidence>
<gene>
    <name evidence="6" type="primary">LOC118877590</name>
</gene>
<protein>
    <recommendedName>
        <fullName evidence="4">C2H2-type domain-containing protein</fullName>
    </recommendedName>
</protein>
<keyword evidence="1" id="KW-0863">Zinc-finger</keyword>
<dbReference type="Proteomes" id="UP001652628">
    <property type="component" value="Chromosome 2R"/>
</dbReference>
<feature type="region of interest" description="Disordered" evidence="2">
    <location>
        <begin position="37"/>
        <end position="169"/>
    </location>
</feature>
<keyword evidence="5" id="KW-1185">Reference proteome</keyword>
<keyword evidence="3" id="KW-1133">Transmembrane helix</keyword>
<evidence type="ECO:0000313" key="5">
    <source>
        <dbReference type="Proteomes" id="UP001652628"/>
    </source>
</evidence>
<keyword evidence="1" id="KW-0862">Zinc</keyword>
<organism evidence="5 6">
    <name type="scientific">Drosophila suzukii</name>
    <name type="common">Spotted-wing drosophila fruit fly</name>
    <dbReference type="NCBI Taxonomy" id="28584"/>
    <lineage>
        <taxon>Eukaryota</taxon>
        <taxon>Metazoa</taxon>
        <taxon>Ecdysozoa</taxon>
        <taxon>Arthropoda</taxon>
        <taxon>Hexapoda</taxon>
        <taxon>Insecta</taxon>
        <taxon>Pterygota</taxon>
        <taxon>Neoptera</taxon>
        <taxon>Endopterygota</taxon>
        <taxon>Diptera</taxon>
        <taxon>Brachycera</taxon>
        <taxon>Muscomorpha</taxon>
        <taxon>Ephydroidea</taxon>
        <taxon>Drosophilidae</taxon>
        <taxon>Drosophila</taxon>
        <taxon>Sophophora</taxon>
    </lineage>
</organism>
<dbReference type="PROSITE" id="PS50157">
    <property type="entry name" value="ZINC_FINGER_C2H2_2"/>
    <property type="match status" value="1"/>
</dbReference>
<feature type="compositionally biased region" description="Polar residues" evidence="2">
    <location>
        <begin position="144"/>
        <end position="167"/>
    </location>
</feature>
<keyword evidence="3" id="KW-0472">Membrane</keyword>
<accession>A0ABM4TL69</accession>
<evidence type="ECO:0000313" key="6">
    <source>
        <dbReference type="RefSeq" id="XP_070850719.1"/>
    </source>
</evidence>
<name>A0ABM4TL69_DROSZ</name>
<feature type="domain" description="C2H2-type" evidence="4">
    <location>
        <begin position="211"/>
        <end position="240"/>
    </location>
</feature>
<dbReference type="PROSITE" id="PS00028">
    <property type="entry name" value="ZINC_FINGER_C2H2_1"/>
    <property type="match status" value="1"/>
</dbReference>
<evidence type="ECO:0000256" key="1">
    <source>
        <dbReference type="PROSITE-ProRule" id="PRU00042"/>
    </source>
</evidence>
<keyword evidence="3" id="KW-0812">Transmembrane</keyword>
<proteinExistence type="predicted"/>
<feature type="transmembrane region" description="Helical" evidence="3">
    <location>
        <begin position="310"/>
        <end position="330"/>
    </location>
</feature>
<dbReference type="GeneID" id="118877590"/>
<feature type="compositionally biased region" description="Basic and acidic residues" evidence="2">
    <location>
        <begin position="52"/>
        <end position="63"/>
    </location>
</feature>
<reference evidence="6" key="1">
    <citation type="submission" date="2025-08" db="UniProtKB">
        <authorList>
            <consortium name="RefSeq"/>
        </authorList>
    </citation>
    <scope>IDENTIFICATION</scope>
</reference>
<evidence type="ECO:0000256" key="3">
    <source>
        <dbReference type="SAM" id="Phobius"/>
    </source>
</evidence>
<feature type="compositionally biased region" description="Polar residues" evidence="2">
    <location>
        <begin position="76"/>
        <end position="93"/>
    </location>
</feature>
<dbReference type="InterPro" id="IPR013087">
    <property type="entry name" value="Znf_C2H2_type"/>
</dbReference>
<evidence type="ECO:0000256" key="2">
    <source>
        <dbReference type="SAM" id="MobiDB-lite"/>
    </source>
</evidence>
<keyword evidence="1" id="KW-0479">Metal-binding</keyword>